<dbReference type="RefSeq" id="WP_052445925.1">
    <property type="nucleotide sequence ID" value="NZ_FNGU01000002.1"/>
</dbReference>
<evidence type="ECO:0000259" key="1">
    <source>
        <dbReference type="Pfam" id="PF07732"/>
    </source>
</evidence>
<organism evidence="2 3">
    <name type="scientific">Geoalkalibacter ferrihydriticus</name>
    <dbReference type="NCBI Taxonomy" id="392333"/>
    <lineage>
        <taxon>Bacteria</taxon>
        <taxon>Pseudomonadati</taxon>
        <taxon>Thermodesulfobacteriota</taxon>
        <taxon>Desulfuromonadia</taxon>
        <taxon>Desulfuromonadales</taxon>
        <taxon>Geoalkalibacteraceae</taxon>
        <taxon>Geoalkalibacter</taxon>
    </lineage>
</organism>
<accession>A0A1G9MWZ7</accession>
<dbReference type="SUPFAM" id="SSF49503">
    <property type="entry name" value="Cupredoxins"/>
    <property type="match status" value="1"/>
</dbReference>
<dbReference type="EMBL" id="FNGU01000002">
    <property type="protein sequence ID" value="SDL78447.1"/>
    <property type="molecule type" value="Genomic_DNA"/>
</dbReference>
<dbReference type="PANTHER" id="PTHR11709">
    <property type="entry name" value="MULTI-COPPER OXIDASE"/>
    <property type="match status" value="1"/>
</dbReference>
<dbReference type="InterPro" id="IPR011707">
    <property type="entry name" value="Cu-oxidase-like_N"/>
</dbReference>
<feature type="domain" description="Plastocyanin-like" evidence="1">
    <location>
        <begin position="124"/>
        <end position="222"/>
    </location>
</feature>
<dbReference type="Proteomes" id="UP000182146">
    <property type="component" value="Unassembled WGS sequence"/>
</dbReference>
<dbReference type="GO" id="GO:0005507">
    <property type="term" value="F:copper ion binding"/>
    <property type="evidence" value="ECO:0007669"/>
    <property type="project" value="InterPro"/>
</dbReference>
<dbReference type="AlphaFoldDB" id="A0A1G9MWZ7"/>
<reference evidence="2 3" key="1">
    <citation type="submission" date="2016-10" db="EMBL/GenBank/DDBJ databases">
        <authorList>
            <person name="de Groot N.N."/>
        </authorList>
    </citation>
    <scope>NUCLEOTIDE SEQUENCE [LARGE SCALE GENOMIC DNA]</scope>
    <source>
        <strain evidence="2 3">DSM 17813</strain>
    </source>
</reference>
<dbReference type="Pfam" id="PF07732">
    <property type="entry name" value="Cu-oxidase_3"/>
    <property type="match status" value="1"/>
</dbReference>
<dbReference type="InterPro" id="IPR045087">
    <property type="entry name" value="Cu-oxidase_fam"/>
</dbReference>
<dbReference type="STRING" id="392333.SAMN05660860_01273"/>
<gene>
    <name evidence="2" type="ORF">SAMN05660860_01273</name>
</gene>
<proteinExistence type="predicted"/>
<evidence type="ECO:0000313" key="3">
    <source>
        <dbReference type="Proteomes" id="UP000182146"/>
    </source>
</evidence>
<protein>
    <submittedName>
        <fullName evidence="2">Multicopper oxidase</fullName>
    </submittedName>
</protein>
<dbReference type="Gene3D" id="2.60.40.420">
    <property type="entry name" value="Cupredoxins - blue copper proteins"/>
    <property type="match status" value="1"/>
</dbReference>
<name>A0A1G9MWZ7_9BACT</name>
<sequence length="469" mass="51975">MATIPRDLGSPFNPDDPIDRAEFEGFAADVPNTRTMIQAVQTPPAIPNANSVRAHKLFHPNFIALLQDLPNDADFPTPDEVVADVILSRSGRRRDADIFPPNDPNANNGIRVWSFRDDEDLLPDRWPAPTIRVREGDIVHTRMSNSHGPHSIHHHGIEPTPVNDGVGHLTMEIGGPHDAEDGGGEYLYQWKAAEAGTYFYHCHRNTVLHFELGMYGPLIVDALEPPGETELVAPYADGGPGYTLLENAPTRYDKETFWVVDDIDLRWHGVEGDNIDKDFGIQALDAPGGEFTGGWQNIPVGGLNDFNPSFFVVTGVTIGEDGVIEQPTQAQMDRNDSLGALYEFVRPTIAPGEKLLIRALNASYCTTVWRFPTSIDGWVTAVDARTLGRDSAANPKHRFGKYSQAFRLSDLPLVDGHRQFTLMTAQRWDILIDQGSATTHQVLVEFRHWLNYELVLHTAILPVTVGQTG</sequence>
<dbReference type="InterPro" id="IPR008972">
    <property type="entry name" value="Cupredoxin"/>
</dbReference>
<evidence type="ECO:0000313" key="2">
    <source>
        <dbReference type="EMBL" id="SDL78447.1"/>
    </source>
</evidence>